<dbReference type="EMBL" id="HACG01051173">
    <property type="protein sequence ID" value="CEK98044.1"/>
    <property type="molecule type" value="Transcribed_RNA"/>
</dbReference>
<gene>
    <name evidence="1" type="primary">ORF217621</name>
</gene>
<protein>
    <submittedName>
        <fullName evidence="1">Uncharacterized protein</fullName>
    </submittedName>
</protein>
<reference evidence="1" key="1">
    <citation type="submission" date="2014-12" db="EMBL/GenBank/DDBJ databases">
        <title>Insight into the proteome of Arion vulgaris.</title>
        <authorList>
            <person name="Aradska J."/>
            <person name="Bulat T."/>
            <person name="Smidak R."/>
            <person name="Sarate P."/>
            <person name="Gangsoo J."/>
            <person name="Sialana F."/>
            <person name="Bilban M."/>
            <person name="Lubec G."/>
        </authorList>
    </citation>
    <scope>NUCLEOTIDE SEQUENCE</scope>
    <source>
        <tissue evidence="1">Skin</tissue>
    </source>
</reference>
<feature type="non-terminal residue" evidence="1">
    <location>
        <position position="1"/>
    </location>
</feature>
<proteinExistence type="predicted"/>
<evidence type="ECO:0000313" key="1">
    <source>
        <dbReference type="EMBL" id="CEK98044.1"/>
    </source>
</evidence>
<dbReference type="AlphaFoldDB" id="A0A0B7BXW8"/>
<organism evidence="1">
    <name type="scientific">Arion vulgaris</name>
    <dbReference type="NCBI Taxonomy" id="1028688"/>
    <lineage>
        <taxon>Eukaryota</taxon>
        <taxon>Metazoa</taxon>
        <taxon>Spiralia</taxon>
        <taxon>Lophotrochozoa</taxon>
        <taxon>Mollusca</taxon>
        <taxon>Gastropoda</taxon>
        <taxon>Heterobranchia</taxon>
        <taxon>Euthyneura</taxon>
        <taxon>Panpulmonata</taxon>
        <taxon>Eupulmonata</taxon>
        <taxon>Stylommatophora</taxon>
        <taxon>Helicina</taxon>
        <taxon>Arionoidea</taxon>
        <taxon>Arionidae</taxon>
        <taxon>Arion</taxon>
    </lineage>
</organism>
<sequence>ITYNLKFVLERREGVATSLMWGDRVHRSLQNYAIRSLHSVIELFVKQFLISMHL</sequence>
<accession>A0A0B7BXW8</accession>
<name>A0A0B7BXW8_9EUPU</name>